<dbReference type="GO" id="GO:0003677">
    <property type="term" value="F:DNA binding"/>
    <property type="evidence" value="ECO:0007669"/>
    <property type="project" value="UniProtKB-KW"/>
</dbReference>
<reference evidence="7 8" key="1">
    <citation type="submission" date="2019-06" db="EMBL/GenBank/DDBJ databases">
        <title>Genomic Encyclopedia of Type Strains, Phase IV (KMG-V): Genome sequencing to study the core and pangenomes of soil and plant-associated prokaryotes.</title>
        <authorList>
            <person name="Whitman W."/>
        </authorList>
    </citation>
    <scope>NUCLEOTIDE SEQUENCE [LARGE SCALE GENOMIC DNA]</scope>
    <source>
        <strain evidence="7 8">BR 10355</strain>
    </source>
</reference>
<dbReference type="SUPFAM" id="SSF53850">
    <property type="entry name" value="Periplasmic binding protein-like II"/>
    <property type="match status" value="1"/>
</dbReference>
<dbReference type="Pfam" id="PF03466">
    <property type="entry name" value="LysR_substrate"/>
    <property type="match status" value="1"/>
</dbReference>
<evidence type="ECO:0000256" key="5">
    <source>
        <dbReference type="ARBA" id="ARBA00023163"/>
    </source>
</evidence>
<dbReference type="InterPro" id="IPR005119">
    <property type="entry name" value="LysR_subst-bd"/>
</dbReference>
<keyword evidence="8" id="KW-1185">Reference proteome</keyword>
<dbReference type="Gene3D" id="1.10.10.10">
    <property type="entry name" value="Winged helix-like DNA-binding domain superfamily/Winged helix DNA-binding domain"/>
    <property type="match status" value="1"/>
</dbReference>
<proteinExistence type="inferred from homology"/>
<feature type="domain" description="HTH lysR-type" evidence="6">
    <location>
        <begin position="28"/>
        <end position="85"/>
    </location>
</feature>
<dbReference type="InterPro" id="IPR058163">
    <property type="entry name" value="LysR-type_TF_proteobact-type"/>
</dbReference>
<dbReference type="InterPro" id="IPR036388">
    <property type="entry name" value="WH-like_DNA-bd_sf"/>
</dbReference>
<evidence type="ECO:0000313" key="7">
    <source>
        <dbReference type="EMBL" id="TWB93603.1"/>
    </source>
</evidence>
<dbReference type="Proteomes" id="UP000321304">
    <property type="component" value="Unassembled WGS sequence"/>
</dbReference>
<comment type="similarity">
    <text evidence="2">Belongs to the LysR transcriptional regulatory family.</text>
</comment>
<dbReference type="PANTHER" id="PTHR30537">
    <property type="entry name" value="HTH-TYPE TRANSCRIPTIONAL REGULATOR"/>
    <property type="match status" value="1"/>
</dbReference>
<dbReference type="FunFam" id="1.10.10.10:FF:000001">
    <property type="entry name" value="LysR family transcriptional regulator"/>
    <property type="match status" value="1"/>
</dbReference>
<evidence type="ECO:0000256" key="3">
    <source>
        <dbReference type="ARBA" id="ARBA00023015"/>
    </source>
</evidence>
<dbReference type="CDD" id="cd08479">
    <property type="entry name" value="PBP2_CrgA_like_9"/>
    <property type="match status" value="1"/>
</dbReference>
<dbReference type="PROSITE" id="PS50931">
    <property type="entry name" value="HTH_LYSR"/>
    <property type="match status" value="1"/>
</dbReference>
<accession>A0A560LDI7</accession>
<dbReference type="SUPFAM" id="SSF46785">
    <property type="entry name" value="Winged helix' DNA-binding domain"/>
    <property type="match status" value="1"/>
</dbReference>
<organism evidence="7 8">
    <name type="scientific">Bradyrhizobium macuxiense</name>
    <dbReference type="NCBI Taxonomy" id="1755647"/>
    <lineage>
        <taxon>Bacteria</taxon>
        <taxon>Pseudomonadati</taxon>
        <taxon>Pseudomonadota</taxon>
        <taxon>Alphaproteobacteria</taxon>
        <taxon>Hyphomicrobiales</taxon>
        <taxon>Nitrobacteraceae</taxon>
        <taxon>Bradyrhizobium</taxon>
    </lineage>
</organism>
<dbReference type="InterPro" id="IPR000847">
    <property type="entry name" value="LysR_HTH_N"/>
</dbReference>
<comment type="function">
    <text evidence="1">NodD regulates the expression of the nodABCFE genes which encode other nodulation proteins. NodD is also a negative regulator of its own expression. Binds flavonoids as inducers.</text>
</comment>
<dbReference type="EMBL" id="VITY01000010">
    <property type="protein sequence ID" value="TWB93603.1"/>
    <property type="molecule type" value="Genomic_DNA"/>
</dbReference>
<dbReference type="Gene3D" id="3.40.190.290">
    <property type="match status" value="1"/>
</dbReference>
<dbReference type="AlphaFoldDB" id="A0A560LDI7"/>
<sequence>MTCGETSRFRAKYNLPNVIPILSLGLMISTDDIRFFLAIAAARSLAAAARALDVTPSAVSQRLQSLEQRLGVQLVSRSARRLTLTDEGELLVLRGGVLLDEAMELTEALQARRGTIAGHLKILAPLGFGRRYIAPVVAAFRSRHPEVSVELELSDRPGRAAVSAWDIMIHIGTLKDSTLRLQRLAPNERYLCASPAYLKRRGTPARPQDLRAHDCIALRENEEDVTLWRFSRKRAASEPDVVRIEPMLSSNDGEVVKAWALAHHGLIVRSEWDVTEDLAAGRLVRVLPNFRLPPADIVALLNPGRSGRARRTQAFVEHLRAALAPPPWRGRLR</sequence>
<evidence type="ECO:0000256" key="1">
    <source>
        <dbReference type="ARBA" id="ARBA00003502"/>
    </source>
</evidence>
<dbReference type="Pfam" id="PF00126">
    <property type="entry name" value="HTH_1"/>
    <property type="match status" value="1"/>
</dbReference>
<keyword evidence="5" id="KW-0804">Transcription</keyword>
<keyword evidence="3" id="KW-0805">Transcription regulation</keyword>
<name>A0A560LDI7_9BRAD</name>
<gene>
    <name evidence="7" type="ORF">FBZ93_110208</name>
</gene>
<dbReference type="PANTHER" id="PTHR30537:SF5">
    <property type="entry name" value="HTH-TYPE TRANSCRIPTIONAL ACTIVATOR TTDR-RELATED"/>
    <property type="match status" value="1"/>
</dbReference>
<dbReference type="InterPro" id="IPR036390">
    <property type="entry name" value="WH_DNA-bd_sf"/>
</dbReference>
<comment type="caution">
    <text evidence="7">The sequence shown here is derived from an EMBL/GenBank/DDBJ whole genome shotgun (WGS) entry which is preliminary data.</text>
</comment>
<protein>
    <submittedName>
        <fullName evidence="7">LysR family transcriptional regulator</fullName>
    </submittedName>
</protein>
<evidence type="ECO:0000256" key="4">
    <source>
        <dbReference type="ARBA" id="ARBA00023125"/>
    </source>
</evidence>
<dbReference type="GO" id="GO:0003700">
    <property type="term" value="F:DNA-binding transcription factor activity"/>
    <property type="evidence" value="ECO:0007669"/>
    <property type="project" value="InterPro"/>
</dbReference>
<dbReference type="RefSeq" id="WP_349643269.1">
    <property type="nucleotide sequence ID" value="NZ_VITY01000010.1"/>
</dbReference>
<dbReference type="PRINTS" id="PR00039">
    <property type="entry name" value="HTHLYSR"/>
</dbReference>
<evidence type="ECO:0000313" key="8">
    <source>
        <dbReference type="Proteomes" id="UP000321304"/>
    </source>
</evidence>
<evidence type="ECO:0000259" key="6">
    <source>
        <dbReference type="PROSITE" id="PS50931"/>
    </source>
</evidence>
<evidence type="ECO:0000256" key="2">
    <source>
        <dbReference type="ARBA" id="ARBA00009437"/>
    </source>
</evidence>
<keyword evidence="4" id="KW-0238">DNA-binding</keyword>